<name>A0ABM7WJW9_9ACTN</name>
<reference evidence="1 2" key="1">
    <citation type="submission" date="2022-01" db="EMBL/GenBank/DDBJ databases">
        <title>Novel bile acid biosynthetic pathways are enriched in the microbiome of centenarians.</title>
        <authorList>
            <person name="Sato Y."/>
            <person name="Atarashi K."/>
            <person name="Plichta R.D."/>
            <person name="Arai Y."/>
            <person name="Sasajima S."/>
            <person name="Kearney M.S."/>
            <person name="Suda W."/>
            <person name="Takeshita K."/>
            <person name="Sasaki T."/>
            <person name="Okamoto S."/>
            <person name="Skelly N.A."/>
            <person name="Okamura Y."/>
            <person name="Vlamakis H."/>
            <person name="Li Y."/>
            <person name="Tanoue T."/>
            <person name="Takei H."/>
            <person name="Nittono H."/>
            <person name="Narushima S."/>
            <person name="Irie J."/>
            <person name="Itoh H."/>
            <person name="Moriya K."/>
            <person name="Sugiura Y."/>
            <person name="Suematsu M."/>
            <person name="Moritoki N."/>
            <person name="Shibata S."/>
            <person name="Littman R.D."/>
            <person name="Fischbach A.M."/>
            <person name="Uwamino Y."/>
            <person name="Inoue T."/>
            <person name="Honda A."/>
            <person name="Hattori M."/>
            <person name="Murai T."/>
            <person name="Xavier J.R."/>
            <person name="Hirose N."/>
            <person name="Honda K."/>
        </authorList>
    </citation>
    <scope>NUCLEOTIDE SEQUENCE [LARGE SCALE GENOMIC DNA]</scope>
    <source>
        <strain evidence="1 2">CE91-St30</strain>
    </source>
</reference>
<dbReference type="EMBL" id="AP025564">
    <property type="protein sequence ID" value="BDE96590.1"/>
    <property type="molecule type" value="Genomic_DNA"/>
</dbReference>
<evidence type="ECO:0000313" key="2">
    <source>
        <dbReference type="Proteomes" id="UP001320544"/>
    </source>
</evidence>
<dbReference type="Proteomes" id="UP001320544">
    <property type="component" value="Chromosome"/>
</dbReference>
<sequence>MFNEAVDGFFAAVDARDAAAIRAAFAPNVRDSHVDLDRQIEELFEAYPDPTDVCKRDGGTVAGSYSTDHGVKTAEVSSGFPVVSGERSYWCFFELVYRNDADEGDVGIKNVTLYSAEYRCAAMLDDERARAAEASGEQGIQVFTDISLDYEVRFIGGYPEKFVSIDRVLTEDEAAGFFETSRSYSAFVERFGEPNSESGSGVSFAFELPAEQGEPRYLDLVVDDRTDEIVSAYVQNDLDVVAVSTLWSAMDS</sequence>
<proteinExistence type="predicted"/>
<gene>
    <name evidence="1" type="ORF">CE91St30_19230</name>
</gene>
<evidence type="ECO:0000313" key="1">
    <source>
        <dbReference type="EMBL" id="BDE96590.1"/>
    </source>
</evidence>
<organism evidence="1 2">
    <name type="scientific">Raoultibacter timonensis</name>
    <dbReference type="NCBI Taxonomy" id="1907662"/>
    <lineage>
        <taxon>Bacteria</taxon>
        <taxon>Bacillati</taxon>
        <taxon>Actinomycetota</taxon>
        <taxon>Coriobacteriia</taxon>
        <taxon>Eggerthellales</taxon>
        <taxon>Eggerthellaceae</taxon>
        <taxon>Raoultibacter</taxon>
    </lineage>
</organism>
<evidence type="ECO:0008006" key="3">
    <source>
        <dbReference type="Google" id="ProtNLM"/>
    </source>
</evidence>
<protein>
    <recommendedName>
        <fullName evidence="3">DUF3225 domain-containing protein</fullName>
    </recommendedName>
</protein>
<keyword evidence="2" id="KW-1185">Reference proteome</keyword>
<dbReference type="Gene3D" id="3.10.450.50">
    <property type="match status" value="1"/>
</dbReference>
<accession>A0ABM7WJW9</accession>